<dbReference type="Proteomes" id="UP001257739">
    <property type="component" value="Unassembled WGS sequence"/>
</dbReference>
<dbReference type="EMBL" id="JAVDWH010000001">
    <property type="protein sequence ID" value="MDR7086181.1"/>
    <property type="molecule type" value="Genomic_DNA"/>
</dbReference>
<gene>
    <name evidence="1" type="ORF">J2X11_001020</name>
</gene>
<evidence type="ECO:0000313" key="2">
    <source>
        <dbReference type="Proteomes" id="UP001257739"/>
    </source>
</evidence>
<comment type="caution">
    <text evidence="1">The sequence shown here is derived from an EMBL/GenBank/DDBJ whole genome shotgun (WGS) entry which is preliminary data.</text>
</comment>
<accession>A0ABU1ULW6</accession>
<name>A0ABU1ULW6_9ACTN</name>
<reference evidence="1 2" key="1">
    <citation type="submission" date="2023-07" db="EMBL/GenBank/DDBJ databases">
        <title>Sorghum-associated microbial communities from plants grown in Nebraska, USA.</title>
        <authorList>
            <person name="Schachtman D."/>
        </authorList>
    </citation>
    <scope>NUCLEOTIDE SEQUENCE [LARGE SCALE GENOMIC DNA]</scope>
    <source>
        <strain evidence="1 2">BE248</strain>
    </source>
</reference>
<sequence>MTLGAALLLAALVTGCTDSNDAPSKPSPSVQADYVTQVNALCGKLLTQVLAFDIGNVVSTEEFLTKHEKLVAAIQDFDAEVESIRVTAADRKAADAFDAYRRFSDAADAPVFAAAQTGDQERFEAANDQYLETVHGGVTEIDRMHKVGIQCNAR</sequence>
<dbReference type="RefSeq" id="WP_309967527.1">
    <property type="nucleotide sequence ID" value="NZ_JAVDWH010000001.1"/>
</dbReference>
<organism evidence="1 2">
    <name type="scientific">Aeromicrobium panaciterrae</name>
    <dbReference type="NCBI Taxonomy" id="363861"/>
    <lineage>
        <taxon>Bacteria</taxon>
        <taxon>Bacillati</taxon>
        <taxon>Actinomycetota</taxon>
        <taxon>Actinomycetes</taxon>
        <taxon>Propionibacteriales</taxon>
        <taxon>Nocardioidaceae</taxon>
        <taxon>Aeromicrobium</taxon>
    </lineage>
</organism>
<evidence type="ECO:0000313" key="1">
    <source>
        <dbReference type="EMBL" id="MDR7086181.1"/>
    </source>
</evidence>
<keyword evidence="2" id="KW-1185">Reference proteome</keyword>
<proteinExistence type="predicted"/>
<protein>
    <submittedName>
        <fullName evidence="1">Nitrous oxide reductase accessory protein NosL</fullName>
    </submittedName>
</protein>